<name>A0AB74EUA2_9FIRM</name>
<evidence type="ECO:0000313" key="2">
    <source>
        <dbReference type="Proteomes" id="UP000184012"/>
    </source>
</evidence>
<sequence length="150" mass="18423">MPVKKYCSYTGCRVLLPENIQYCEKHAKVKQQDNRRRNRKYKQQRNDQKEQHFYKSEQWECCRQSAIVFYFGMDIYEYYTTGRIAEGYTAHHIVELKEDWSKALDVNNIIYLTESNHQLIHEKYKKSKKQVQRLLYEMILRFYEEFRVGV</sequence>
<proteinExistence type="predicted"/>
<evidence type="ECO:0000313" key="1">
    <source>
        <dbReference type="EMBL" id="SHK93831.1"/>
    </source>
</evidence>
<comment type="caution">
    <text evidence="1">The sequence shown here is derived from an EMBL/GenBank/DDBJ whole genome shotgun (WGS) entry which is preliminary data.</text>
</comment>
<dbReference type="AlphaFoldDB" id="A0AB74EUA2"/>
<dbReference type="EMBL" id="FRBP01000001">
    <property type="protein sequence ID" value="SHK93831.1"/>
    <property type="molecule type" value="Genomic_DNA"/>
</dbReference>
<reference evidence="1 2" key="1">
    <citation type="submission" date="2016-11" db="EMBL/GenBank/DDBJ databases">
        <authorList>
            <person name="Varghese N."/>
            <person name="Submissions S."/>
        </authorList>
    </citation>
    <scope>NUCLEOTIDE SEQUENCE [LARGE SCALE GENOMIC DNA]</scope>
    <source>
        <strain evidence="1 2">FD</strain>
    </source>
</reference>
<dbReference type="RefSeq" id="WP_073382023.1">
    <property type="nucleotide sequence ID" value="NZ_FRBP01000001.1"/>
</dbReference>
<protein>
    <recommendedName>
        <fullName evidence="3">HNH endonuclease</fullName>
    </recommendedName>
</protein>
<accession>A0AB74EUA2</accession>
<gene>
    <name evidence="1" type="ORF">SAMN04515649_101319</name>
</gene>
<dbReference type="Proteomes" id="UP000184012">
    <property type="component" value="Unassembled WGS sequence"/>
</dbReference>
<organism evidence="1 2">
    <name type="scientific">Eubacterium callanderi</name>
    <dbReference type="NCBI Taxonomy" id="53442"/>
    <lineage>
        <taxon>Bacteria</taxon>
        <taxon>Bacillati</taxon>
        <taxon>Bacillota</taxon>
        <taxon>Clostridia</taxon>
        <taxon>Eubacteriales</taxon>
        <taxon>Eubacteriaceae</taxon>
        <taxon>Eubacterium</taxon>
    </lineage>
</organism>
<evidence type="ECO:0008006" key="3">
    <source>
        <dbReference type="Google" id="ProtNLM"/>
    </source>
</evidence>